<keyword evidence="8 9" id="KW-0407">Ion channel</keyword>
<dbReference type="EnsemblMetazoa" id="CapteT126730">
    <property type="protein sequence ID" value="CapteP126730"/>
    <property type="gene ID" value="CapteG126730"/>
</dbReference>
<keyword evidence="13" id="KW-1185">Reference proteome</keyword>
<name>R7UJV0_CAPTE</name>
<keyword evidence="6 9" id="KW-0406">Ion transport</keyword>
<dbReference type="PANTHER" id="PTHR11893:SF36">
    <property type="entry name" value="INNEXIN-5"/>
    <property type="match status" value="1"/>
</dbReference>
<organism evidence="11">
    <name type="scientific">Capitella teleta</name>
    <name type="common">Polychaete worm</name>
    <dbReference type="NCBI Taxonomy" id="283909"/>
    <lineage>
        <taxon>Eukaryota</taxon>
        <taxon>Metazoa</taxon>
        <taxon>Spiralia</taxon>
        <taxon>Lophotrochozoa</taxon>
        <taxon>Annelida</taxon>
        <taxon>Polychaeta</taxon>
        <taxon>Sedentaria</taxon>
        <taxon>Scolecida</taxon>
        <taxon>Capitellidae</taxon>
        <taxon>Capitella</taxon>
    </lineage>
</organism>
<feature type="transmembrane region" description="Helical" evidence="9">
    <location>
        <begin position="202"/>
        <end position="224"/>
    </location>
</feature>
<feature type="region of interest" description="Disordered" evidence="10">
    <location>
        <begin position="391"/>
        <end position="418"/>
    </location>
</feature>
<dbReference type="HOGENOM" id="CLU_035763_0_1_1"/>
<comment type="subcellular location">
    <subcellularLocation>
        <location evidence="1 9">Cell membrane</location>
        <topology evidence="1 9">Multi-pass membrane protein</topology>
    </subcellularLocation>
</comment>
<accession>R7UJV0</accession>
<evidence type="ECO:0000256" key="10">
    <source>
        <dbReference type="SAM" id="MobiDB-lite"/>
    </source>
</evidence>
<comment type="caution">
    <text evidence="9">Lacks conserved residue(s) required for the propagation of feature annotation.</text>
</comment>
<feature type="compositionally biased region" description="Polar residues" evidence="10">
    <location>
        <begin position="405"/>
        <end position="418"/>
    </location>
</feature>
<evidence type="ECO:0000313" key="12">
    <source>
        <dbReference type="EnsemblMetazoa" id="CapteP126730"/>
    </source>
</evidence>
<gene>
    <name evidence="9" type="primary">inx</name>
    <name evidence="11" type="ORF">CAPTEDRAFT_126730</name>
</gene>
<evidence type="ECO:0000313" key="13">
    <source>
        <dbReference type="Proteomes" id="UP000014760"/>
    </source>
</evidence>
<evidence type="ECO:0000256" key="4">
    <source>
        <dbReference type="ARBA" id="ARBA00022692"/>
    </source>
</evidence>
<sequence length="418" mass="49064">MDKVIRTALSFKEMKVRHDDDFADRLSRQYTTSLLIVFALIVSTKQFVGEPIACWCPAHFTESHRSYTNTLCWISNTFYVPFDLSIPENMDSQWRDRKMVSYYQWVPLIMLSMSVLAFLPSMIWRFLNMRSGIDVTGLLDSAEICQKASYAEIRHKTIRYIVNQIDRYLIMQREYRNGCCINLNQQLAKHCFLFGGKRHGNYLMVTYLIIKLCYLVNAVGQLFLLDHFLGMHDFHMYGFQVIARVMQGEDWTVSDRFPRVTLCSFNIRHQARIHDYVVQCALTINLFNEKIFILIWFWYVFVAIMTLFSCVTWIIRALYWPAQIHYAKKKLRAYEVTHRSKASLRKFVQYYLRRDGLFILRLISINIGELVAAETLAALWENYGPDKRAISEQPHSKMKRPPATAPSNGQHTGTMDVV</sequence>
<proteinExistence type="inferred from homology"/>
<reference evidence="11 13" key="2">
    <citation type="journal article" date="2013" name="Nature">
        <title>Insights into bilaterian evolution from three spiralian genomes.</title>
        <authorList>
            <person name="Simakov O."/>
            <person name="Marletaz F."/>
            <person name="Cho S.J."/>
            <person name="Edsinger-Gonzales E."/>
            <person name="Havlak P."/>
            <person name="Hellsten U."/>
            <person name="Kuo D.H."/>
            <person name="Larsson T."/>
            <person name="Lv J."/>
            <person name="Arendt D."/>
            <person name="Savage R."/>
            <person name="Osoegawa K."/>
            <person name="de Jong P."/>
            <person name="Grimwood J."/>
            <person name="Chapman J.A."/>
            <person name="Shapiro H."/>
            <person name="Aerts A."/>
            <person name="Otillar R.P."/>
            <person name="Terry A.Y."/>
            <person name="Boore J.L."/>
            <person name="Grigoriev I.V."/>
            <person name="Lindberg D.R."/>
            <person name="Seaver E.C."/>
            <person name="Weisblat D.A."/>
            <person name="Putnam N.H."/>
            <person name="Rokhsar D.S."/>
        </authorList>
    </citation>
    <scope>NUCLEOTIDE SEQUENCE</scope>
    <source>
        <strain evidence="11 13">I ESC-2004</strain>
    </source>
</reference>
<evidence type="ECO:0000256" key="5">
    <source>
        <dbReference type="ARBA" id="ARBA00022989"/>
    </source>
</evidence>
<comment type="similarity">
    <text evidence="9">Belongs to the pannexin family.</text>
</comment>
<dbReference type="PROSITE" id="PS51013">
    <property type="entry name" value="PANNEXIN"/>
    <property type="match status" value="1"/>
</dbReference>
<evidence type="ECO:0000256" key="3">
    <source>
        <dbReference type="ARBA" id="ARBA00022475"/>
    </source>
</evidence>
<evidence type="ECO:0000256" key="2">
    <source>
        <dbReference type="ARBA" id="ARBA00022448"/>
    </source>
</evidence>
<dbReference type="OMA" id="WRSWENG"/>
<keyword evidence="4 9" id="KW-0812">Transmembrane</keyword>
<dbReference type="FunCoup" id="R7UJV0">
    <property type="interactions" value="115"/>
</dbReference>
<feature type="transmembrane region" description="Helical" evidence="9">
    <location>
        <begin position="102"/>
        <end position="124"/>
    </location>
</feature>
<protein>
    <recommendedName>
        <fullName evidence="9">Innexin</fullName>
    </recommendedName>
</protein>
<feature type="transmembrane region" description="Helical" evidence="9">
    <location>
        <begin position="296"/>
        <end position="319"/>
    </location>
</feature>
<comment type="function">
    <text evidence="9">Structural component of the gap junctions.</text>
</comment>
<dbReference type="PANTHER" id="PTHR11893">
    <property type="entry name" value="INNEXIN"/>
    <property type="match status" value="1"/>
</dbReference>
<evidence type="ECO:0000256" key="8">
    <source>
        <dbReference type="ARBA" id="ARBA00023303"/>
    </source>
</evidence>
<dbReference type="EMBL" id="KB302616">
    <property type="protein sequence ID" value="ELU04063.1"/>
    <property type="molecule type" value="Genomic_DNA"/>
</dbReference>
<keyword evidence="2 9" id="KW-0813">Transport</keyword>
<reference evidence="13" key="1">
    <citation type="submission" date="2012-12" db="EMBL/GenBank/DDBJ databases">
        <authorList>
            <person name="Hellsten U."/>
            <person name="Grimwood J."/>
            <person name="Chapman J.A."/>
            <person name="Shapiro H."/>
            <person name="Aerts A."/>
            <person name="Otillar R.P."/>
            <person name="Terry A.Y."/>
            <person name="Boore J.L."/>
            <person name="Simakov O."/>
            <person name="Marletaz F."/>
            <person name="Cho S.-J."/>
            <person name="Edsinger-Gonzales E."/>
            <person name="Havlak P."/>
            <person name="Kuo D.-H."/>
            <person name="Larsson T."/>
            <person name="Lv J."/>
            <person name="Arendt D."/>
            <person name="Savage R."/>
            <person name="Osoegawa K."/>
            <person name="de Jong P."/>
            <person name="Lindberg D.R."/>
            <person name="Seaver E.C."/>
            <person name="Weisblat D.A."/>
            <person name="Putnam N.H."/>
            <person name="Grigoriev I.V."/>
            <person name="Rokhsar D.S."/>
        </authorList>
    </citation>
    <scope>NUCLEOTIDE SEQUENCE</scope>
    <source>
        <strain evidence="13">I ESC-2004</strain>
    </source>
</reference>
<dbReference type="EMBL" id="AMQN01008256">
    <property type="status" value="NOT_ANNOTATED_CDS"/>
    <property type="molecule type" value="Genomic_DNA"/>
</dbReference>
<dbReference type="STRING" id="283909.R7UJV0"/>
<dbReference type="AlphaFoldDB" id="R7UJV0"/>
<dbReference type="Proteomes" id="UP000014760">
    <property type="component" value="Unassembled WGS sequence"/>
</dbReference>
<dbReference type="GO" id="GO:0034220">
    <property type="term" value="P:monoatomic ion transmembrane transport"/>
    <property type="evidence" value="ECO:0007669"/>
    <property type="project" value="UniProtKB-KW"/>
</dbReference>
<evidence type="ECO:0000256" key="1">
    <source>
        <dbReference type="ARBA" id="ARBA00004651"/>
    </source>
</evidence>
<dbReference type="OrthoDB" id="5867527at2759"/>
<evidence type="ECO:0000256" key="7">
    <source>
        <dbReference type="ARBA" id="ARBA00023136"/>
    </source>
</evidence>
<keyword evidence="7 9" id="KW-0472">Membrane</keyword>
<dbReference type="PRINTS" id="PR01262">
    <property type="entry name" value="INNEXIN"/>
</dbReference>
<dbReference type="GO" id="GO:0005921">
    <property type="term" value="C:gap junction"/>
    <property type="evidence" value="ECO:0007669"/>
    <property type="project" value="UniProtKB-UniRule"/>
</dbReference>
<evidence type="ECO:0000256" key="6">
    <source>
        <dbReference type="ARBA" id="ARBA00023065"/>
    </source>
</evidence>
<keyword evidence="3" id="KW-1003">Cell membrane</keyword>
<reference evidence="12" key="3">
    <citation type="submission" date="2015-06" db="UniProtKB">
        <authorList>
            <consortium name="EnsemblMetazoa"/>
        </authorList>
    </citation>
    <scope>IDENTIFICATION</scope>
</reference>
<evidence type="ECO:0000313" key="11">
    <source>
        <dbReference type="EMBL" id="ELU04063.1"/>
    </source>
</evidence>
<dbReference type="InterPro" id="IPR000990">
    <property type="entry name" value="Innexin"/>
</dbReference>
<evidence type="ECO:0000256" key="9">
    <source>
        <dbReference type="RuleBase" id="RU010713"/>
    </source>
</evidence>
<keyword evidence="5 9" id="KW-1133">Transmembrane helix</keyword>
<dbReference type="Pfam" id="PF00876">
    <property type="entry name" value="Innexin"/>
    <property type="match status" value="1"/>
</dbReference>
<dbReference type="GO" id="GO:0005886">
    <property type="term" value="C:plasma membrane"/>
    <property type="evidence" value="ECO:0007669"/>
    <property type="project" value="UniProtKB-SubCell"/>
</dbReference>